<evidence type="ECO:0008006" key="4">
    <source>
        <dbReference type="Google" id="ProtNLM"/>
    </source>
</evidence>
<dbReference type="Gene3D" id="2.60.120.380">
    <property type="match status" value="1"/>
</dbReference>
<evidence type="ECO:0000313" key="3">
    <source>
        <dbReference type="Proteomes" id="UP001500791"/>
    </source>
</evidence>
<feature type="chain" id="PRO_5045827840" description="Lipoprotein" evidence="1">
    <location>
        <begin position="24"/>
        <end position="166"/>
    </location>
</feature>
<keyword evidence="3" id="KW-1185">Reference proteome</keyword>
<keyword evidence="1" id="KW-0732">Signal</keyword>
<organism evidence="2 3">
    <name type="scientific">Brevundimonas terrae</name>
    <dbReference type="NCBI Taxonomy" id="363631"/>
    <lineage>
        <taxon>Bacteria</taxon>
        <taxon>Pseudomonadati</taxon>
        <taxon>Pseudomonadota</taxon>
        <taxon>Alphaproteobacteria</taxon>
        <taxon>Caulobacterales</taxon>
        <taxon>Caulobacteraceae</taxon>
        <taxon>Brevundimonas</taxon>
    </lineage>
</organism>
<feature type="signal peptide" evidence="1">
    <location>
        <begin position="1"/>
        <end position="23"/>
    </location>
</feature>
<proteinExistence type="predicted"/>
<comment type="caution">
    <text evidence="2">The sequence shown here is derived from an EMBL/GenBank/DDBJ whole genome shotgun (WGS) entry which is preliminary data.</text>
</comment>
<dbReference type="PROSITE" id="PS51257">
    <property type="entry name" value="PROKAR_LIPOPROTEIN"/>
    <property type="match status" value="1"/>
</dbReference>
<sequence>MKKSVYMLASVALLGLGACGQEAAKPVEQPSAPVQAAPEVLPALETANAQQFVPEGGSLVPLELGSEGTVNVTGTVTGYAAPVYAVAVAQGQTLTVDFKTDSTNLYMNISDAADHSGAALHRGEVEGAKATLVAPRNMTFVIVPYQPRATARRNESGDFSLSVTRH</sequence>
<reference evidence="2 3" key="1">
    <citation type="journal article" date="2019" name="Int. J. Syst. Evol. Microbiol.">
        <title>The Global Catalogue of Microorganisms (GCM) 10K type strain sequencing project: providing services to taxonomists for standard genome sequencing and annotation.</title>
        <authorList>
            <consortium name="The Broad Institute Genomics Platform"/>
            <consortium name="The Broad Institute Genome Sequencing Center for Infectious Disease"/>
            <person name="Wu L."/>
            <person name="Ma J."/>
        </authorList>
    </citation>
    <scope>NUCLEOTIDE SEQUENCE [LARGE SCALE GENOMIC DNA]</scope>
    <source>
        <strain evidence="2 3">JCM 13476</strain>
    </source>
</reference>
<dbReference type="RefSeq" id="WP_167178379.1">
    <property type="nucleotide sequence ID" value="NZ_BAAAEJ010000002.1"/>
</dbReference>
<name>A0ABN0XZQ9_9CAUL</name>
<gene>
    <name evidence="2" type="ORF">GCM10009093_01580</name>
</gene>
<dbReference type="Proteomes" id="UP001500791">
    <property type="component" value="Unassembled WGS sequence"/>
</dbReference>
<dbReference type="EMBL" id="BAAAEJ010000002">
    <property type="protein sequence ID" value="GAA0378165.1"/>
    <property type="molecule type" value="Genomic_DNA"/>
</dbReference>
<evidence type="ECO:0000313" key="2">
    <source>
        <dbReference type="EMBL" id="GAA0378165.1"/>
    </source>
</evidence>
<accession>A0ABN0XZQ9</accession>
<protein>
    <recommendedName>
        <fullName evidence="4">Lipoprotein</fullName>
    </recommendedName>
</protein>
<evidence type="ECO:0000256" key="1">
    <source>
        <dbReference type="SAM" id="SignalP"/>
    </source>
</evidence>